<dbReference type="InterPro" id="IPR055170">
    <property type="entry name" value="GFO_IDH_MocA-like_dom"/>
</dbReference>
<evidence type="ECO:0000313" key="3">
    <source>
        <dbReference type="EMBL" id="SDJ00717.1"/>
    </source>
</evidence>
<dbReference type="RefSeq" id="WP_084308813.1">
    <property type="nucleotide sequence ID" value="NZ_FNDG01000033.1"/>
</dbReference>
<feature type="domain" description="Gfo/Idh/MocA-like oxidoreductase N-terminal" evidence="1">
    <location>
        <begin position="5"/>
        <end position="122"/>
    </location>
</feature>
<sequence length="349" mass="37938">MKPPLRIALIGAGIMGRQHLQHLRQLPDATLCAIVDPGPQAKQLAQADNVPCFSDLQSLLECRLAEAVIVANPNAAHVTTALRCVEAGLPVLLEKPVGVNLNEVRELVTAVERSGVPVLVGHHRRHNPLIGKARELLQSGVLGRLTTVTALWQLQKPDSYYEVAWRREPGAGMLLTNLIHDLDLLRYLCGEVAQVQAITSSSVRGFANEDSAAVILRFANGALGSLTASDAVAAPWSWELSAGENPVYPRQPDQPCYLLAGTEGALSIPQLRYWSYATPGAGWHEPLQVQDQPFEVDEALHRQLVHFIAVARREQRPLVSAADAGHTLALYEAICRAARDASACVPERF</sequence>
<dbReference type="SUPFAM" id="SSF51735">
    <property type="entry name" value="NAD(P)-binding Rossmann-fold domains"/>
    <property type="match status" value="1"/>
</dbReference>
<dbReference type="Pfam" id="PF01408">
    <property type="entry name" value="GFO_IDH_MocA"/>
    <property type="match status" value="1"/>
</dbReference>
<dbReference type="AlphaFoldDB" id="A0A1G8Q7L4"/>
<dbReference type="SUPFAM" id="SSF55347">
    <property type="entry name" value="Glyceraldehyde-3-phosphate dehydrogenase-like, C-terminal domain"/>
    <property type="match status" value="1"/>
</dbReference>
<evidence type="ECO:0000259" key="1">
    <source>
        <dbReference type="Pfam" id="PF01408"/>
    </source>
</evidence>
<dbReference type="InterPro" id="IPR036291">
    <property type="entry name" value="NAD(P)-bd_dom_sf"/>
</dbReference>
<evidence type="ECO:0000259" key="2">
    <source>
        <dbReference type="Pfam" id="PF22725"/>
    </source>
</evidence>
<protein>
    <submittedName>
        <fullName evidence="3">Predicted dehydrogenase</fullName>
    </submittedName>
</protein>
<evidence type="ECO:0000313" key="4">
    <source>
        <dbReference type="Proteomes" id="UP000198606"/>
    </source>
</evidence>
<dbReference type="Gene3D" id="3.30.360.10">
    <property type="entry name" value="Dihydrodipicolinate Reductase, domain 2"/>
    <property type="match status" value="1"/>
</dbReference>
<accession>A0A1G8Q7L4</accession>
<dbReference type="STRING" id="29435.SAMN05216588_13332"/>
<dbReference type="Pfam" id="PF22725">
    <property type="entry name" value="GFO_IDH_MocA_C3"/>
    <property type="match status" value="1"/>
</dbReference>
<proteinExistence type="predicted"/>
<gene>
    <name evidence="3" type="ORF">SAMN05216588_13332</name>
</gene>
<dbReference type="PANTHER" id="PTHR43377">
    <property type="entry name" value="BILIVERDIN REDUCTASE A"/>
    <property type="match status" value="1"/>
</dbReference>
<reference evidence="3 4" key="1">
    <citation type="submission" date="2016-10" db="EMBL/GenBank/DDBJ databases">
        <authorList>
            <person name="de Groot N.N."/>
        </authorList>
    </citation>
    <scope>NUCLEOTIDE SEQUENCE [LARGE SCALE GENOMIC DNA]</scope>
    <source>
        <strain evidence="3 4">LMG 18387</strain>
    </source>
</reference>
<dbReference type="InterPro" id="IPR051450">
    <property type="entry name" value="Gfo/Idh/MocA_Oxidoreductases"/>
</dbReference>
<dbReference type="EMBL" id="FNDG01000033">
    <property type="protein sequence ID" value="SDJ00717.1"/>
    <property type="molecule type" value="Genomic_DNA"/>
</dbReference>
<dbReference type="InterPro" id="IPR000683">
    <property type="entry name" value="Gfo/Idh/MocA-like_OxRdtase_N"/>
</dbReference>
<dbReference type="GO" id="GO:0000166">
    <property type="term" value="F:nucleotide binding"/>
    <property type="evidence" value="ECO:0007669"/>
    <property type="project" value="InterPro"/>
</dbReference>
<dbReference type="Gene3D" id="3.40.50.720">
    <property type="entry name" value="NAD(P)-binding Rossmann-like Domain"/>
    <property type="match status" value="1"/>
</dbReference>
<dbReference type="PANTHER" id="PTHR43377:SF8">
    <property type="entry name" value="BLR3664 PROTEIN"/>
    <property type="match status" value="1"/>
</dbReference>
<feature type="domain" description="GFO/IDH/MocA-like oxidoreductase" evidence="2">
    <location>
        <begin position="132"/>
        <end position="265"/>
    </location>
</feature>
<dbReference type="Proteomes" id="UP000198606">
    <property type="component" value="Unassembled WGS sequence"/>
</dbReference>
<name>A0A1G8Q7L4_9GAMM</name>
<organism evidence="3 4">
    <name type="scientific">Phytopseudomonas flavescens</name>
    <dbReference type="NCBI Taxonomy" id="29435"/>
    <lineage>
        <taxon>Bacteria</taxon>
        <taxon>Pseudomonadati</taxon>
        <taxon>Pseudomonadota</taxon>
        <taxon>Gammaproteobacteria</taxon>
        <taxon>Pseudomonadales</taxon>
        <taxon>Pseudomonadaceae</taxon>
        <taxon>Phytopseudomonas</taxon>
    </lineage>
</organism>